<evidence type="ECO:0000313" key="7">
    <source>
        <dbReference type="EMBL" id="MFK4752193.1"/>
    </source>
</evidence>
<dbReference type="InterPro" id="IPR050130">
    <property type="entry name" value="ClpA_ClpB"/>
</dbReference>
<evidence type="ECO:0000256" key="3">
    <source>
        <dbReference type="ARBA" id="ARBA00023186"/>
    </source>
</evidence>
<reference evidence="7 8" key="1">
    <citation type="submission" date="2024-03" db="EMBL/GenBank/DDBJ databases">
        <title>High-quality draft genome sequence of Oceanobacter sp. wDCs-4.</title>
        <authorList>
            <person name="Dong C."/>
        </authorList>
    </citation>
    <scope>NUCLEOTIDE SEQUENCE [LARGE SCALE GENOMIC DNA]</scope>
    <source>
        <strain evidence="8">wDCs-4</strain>
    </source>
</reference>
<feature type="region of interest" description="Disordered" evidence="4">
    <location>
        <begin position="347"/>
        <end position="371"/>
    </location>
</feature>
<dbReference type="Pfam" id="PF07724">
    <property type="entry name" value="AAA_2"/>
    <property type="match status" value="1"/>
</dbReference>
<feature type="domain" description="AAA+ ATPase" evidence="5">
    <location>
        <begin position="72"/>
        <end position="317"/>
    </location>
</feature>
<comment type="caution">
    <text evidence="7">The sequence shown here is derived from an EMBL/GenBank/DDBJ whole genome shotgun (WGS) entry which is preliminary data.</text>
</comment>
<keyword evidence="8" id="KW-1185">Reference proteome</keyword>
<dbReference type="InterPro" id="IPR019489">
    <property type="entry name" value="Clp_ATPase_C"/>
</dbReference>
<protein>
    <submittedName>
        <fullName evidence="7">AAA family ATPase</fullName>
    </submittedName>
</protein>
<evidence type="ECO:0000259" key="6">
    <source>
        <dbReference type="SMART" id="SM01086"/>
    </source>
</evidence>
<dbReference type="InterPro" id="IPR003593">
    <property type="entry name" value="AAA+_ATPase"/>
</dbReference>
<dbReference type="PRINTS" id="PR00300">
    <property type="entry name" value="CLPPROTEASEA"/>
</dbReference>
<keyword evidence="1" id="KW-0547">Nucleotide-binding</keyword>
<evidence type="ECO:0000256" key="2">
    <source>
        <dbReference type="ARBA" id="ARBA00022840"/>
    </source>
</evidence>
<dbReference type="InterPro" id="IPR003959">
    <property type="entry name" value="ATPase_AAA_core"/>
</dbReference>
<dbReference type="Gene3D" id="1.10.8.60">
    <property type="match status" value="1"/>
</dbReference>
<dbReference type="SMART" id="SM00382">
    <property type="entry name" value="AAA"/>
    <property type="match status" value="1"/>
</dbReference>
<feature type="compositionally biased region" description="Polar residues" evidence="4">
    <location>
        <begin position="10"/>
        <end position="21"/>
    </location>
</feature>
<sequence>MVFINDRLQQRQPPSAGQPESASPALYSRFAFDPAQLQQQLESQLVGQSQVIRSLRRQLDVLKAGLSDSRRPLLTALFLGDTGVGKTEMVRRIAEAIHGDANRFCRIDMNTLSQSHYSAAITGAPPGYVGSKDNLTLLNEELINGSSTRPGIVLFDEIEKASPEVVRSLMNILDNGELTLASGQKALHFRNTLVFMTSNIGSRQWQQHRLRPWLPQAWQTRLQQRVQQQALESHFDAEFLNRIHCIERFANLSHEHLPRVVITLLDELNQRLNKHQLTLLLDDACLFWLSRSGFDQQYGARAIQRLFQRQVVAPLASYLLTLPQSQQPRQLRALLCDGELSFSAAAVTKPATDPTDSALPRTNTTRQDGATAVDPHVFSKAVLANQGANHD</sequence>
<evidence type="ECO:0000256" key="4">
    <source>
        <dbReference type="SAM" id="MobiDB-lite"/>
    </source>
</evidence>
<dbReference type="InterPro" id="IPR027417">
    <property type="entry name" value="P-loop_NTPase"/>
</dbReference>
<dbReference type="EMBL" id="JBBKTX010000007">
    <property type="protein sequence ID" value="MFK4752193.1"/>
    <property type="molecule type" value="Genomic_DNA"/>
</dbReference>
<dbReference type="PANTHER" id="PTHR11638">
    <property type="entry name" value="ATP-DEPENDENT CLP PROTEASE"/>
    <property type="match status" value="1"/>
</dbReference>
<keyword evidence="3" id="KW-0143">Chaperone</keyword>
<dbReference type="Gene3D" id="3.40.50.300">
    <property type="entry name" value="P-loop containing nucleotide triphosphate hydrolases"/>
    <property type="match status" value="1"/>
</dbReference>
<dbReference type="InterPro" id="IPR001270">
    <property type="entry name" value="ClpA/B"/>
</dbReference>
<dbReference type="PANTHER" id="PTHR11638:SF18">
    <property type="entry name" value="HEAT SHOCK PROTEIN 104"/>
    <property type="match status" value="1"/>
</dbReference>
<dbReference type="Pfam" id="PF10431">
    <property type="entry name" value="ClpB_D2-small"/>
    <property type="match status" value="1"/>
</dbReference>
<dbReference type="SMART" id="SM01086">
    <property type="entry name" value="ClpB_D2-small"/>
    <property type="match status" value="1"/>
</dbReference>
<dbReference type="CDD" id="cd19499">
    <property type="entry name" value="RecA-like_ClpB_Hsp104-like"/>
    <property type="match status" value="1"/>
</dbReference>
<evidence type="ECO:0000259" key="5">
    <source>
        <dbReference type="SMART" id="SM00382"/>
    </source>
</evidence>
<accession>A0ABW8NGV0</accession>
<gene>
    <name evidence="7" type="ORF">WG929_07205</name>
</gene>
<name>A0ABW8NGV0_9GAMM</name>
<feature type="region of interest" description="Disordered" evidence="4">
    <location>
        <begin position="1"/>
        <end position="22"/>
    </location>
</feature>
<evidence type="ECO:0000313" key="8">
    <source>
        <dbReference type="Proteomes" id="UP001620597"/>
    </source>
</evidence>
<keyword evidence="2" id="KW-0067">ATP-binding</keyword>
<organism evidence="7 8">
    <name type="scientific">Oceanobacter antarcticus</name>
    <dbReference type="NCBI Taxonomy" id="3133425"/>
    <lineage>
        <taxon>Bacteria</taxon>
        <taxon>Pseudomonadati</taxon>
        <taxon>Pseudomonadota</taxon>
        <taxon>Gammaproteobacteria</taxon>
        <taxon>Oceanospirillales</taxon>
        <taxon>Oceanospirillaceae</taxon>
        <taxon>Oceanobacter</taxon>
    </lineage>
</organism>
<evidence type="ECO:0000256" key="1">
    <source>
        <dbReference type="ARBA" id="ARBA00022741"/>
    </source>
</evidence>
<dbReference type="SUPFAM" id="SSF52540">
    <property type="entry name" value="P-loop containing nucleoside triphosphate hydrolases"/>
    <property type="match status" value="1"/>
</dbReference>
<dbReference type="RefSeq" id="WP_416205505.1">
    <property type="nucleotide sequence ID" value="NZ_JBBKTX010000007.1"/>
</dbReference>
<proteinExistence type="predicted"/>
<feature type="domain" description="Clp ATPase C-terminal" evidence="6">
    <location>
        <begin position="252"/>
        <end position="342"/>
    </location>
</feature>
<dbReference type="Proteomes" id="UP001620597">
    <property type="component" value="Unassembled WGS sequence"/>
</dbReference>